<comment type="caution">
    <text evidence="3">The sequence shown here is derived from an EMBL/GenBank/DDBJ whole genome shotgun (WGS) entry which is preliminary data.</text>
</comment>
<keyword evidence="2" id="KW-0732">Signal</keyword>
<dbReference type="AlphaFoldDB" id="A0AAE0X6Y1"/>
<reference evidence="3" key="2">
    <citation type="submission" date="2023-06" db="EMBL/GenBank/DDBJ databases">
        <authorList>
            <consortium name="Lawrence Berkeley National Laboratory"/>
            <person name="Haridas S."/>
            <person name="Hensen N."/>
            <person name="Bonometti L."/>
            <person name="Westerberg I."/>
            <person name="Brannstrom I.O."/>
            <person name="Guillou S."/>
            <person name="Cros-Aarteil S."/>
            <person name="Calhoun S."/>
            <person name="Kuo A."/>
            <person name="Mondo S."/>
            <person name="Pangilinan J."/>
            <person name="Riley R."/>
            <person name="Labutti K."/>
            <person name="Andreopoulos B."/>
            <person name="Lipzen A."/>
            <person name="Chen C."/>
            <person name="Yanf M."/>
            <person name="Daum C."/>
            <person name="Ng V."/>
            <person name="Clum A."/>
            <person name="Steindorff A."/>
            <person name="Ohm R."/>
            <person name="Martin F."/>
            <person name="Silar P."/>
            <person name="Natvig D."/>
            <person name="Lalanne C."/>
            <person name="Gautier V."/>
            <person name="Ament-Velasquez S.L."/>
            <person name="Kruys A."/>
            <person name="Hutchinson M.I."/>
            <person name="Powell A.J."/>
            <person name="Barry K."/>
            <person name="Miller A.N."/>
            <person name="Grigoriev I.V."/>
            <person name="Debuchy R."/>
            <person name="Gladieux P."/>
            <person name="Thoren M.H."/>
            <person name="Johannesson H."/>
        </authorList>
    </citation>
    <scope>NUCLEOTIDE SEQUENCE</scope>
    <source>
        <strain evidence="3">CBS 314.62</strain>
    </source>
</reference>
<protein>
    <recommendedName>
        <fullName evidence="5">Secreted protein</fullName>
    </recommendedName>
</protein>
<evidence type="ECO:0000313" key="3">
    <source>
        <dbReference type="EMBL" id="KAK3687253.1"/>
    </source>
</evidence>
<dbReference type="EMBL" id="JAULSO010000002">
    <property type="protein sequence ID" value="KAK3687253.1"/>
    <property type="molecule type" value="Genomic_DNA"/>
</dbReference>
<keyword evidence="4" id="KW-1185">Reference proteome</keyword>
<name>A0AAE0X6Y1_9PEZI</name>
<feature type="region of interest" description="Disordered" evidence="1">
    <location>
        <begin position="94"/>
        <end position="115"/>
    </location>
</feature>
<gene>
    <name evidence="3" type="ORF">B0T22DRAFT_438904</name>
</gene>
<feature type="chain" id="PRO_5042236518" description="Secreted protein" evidence="2">
    <location>
        <begin position="28"/>
        <end position="115"/>
    </location>
</feature>
<dbReference type="Proteomes" id="UP001270362">
    <property type="component" value="Unassembled WGS sequence"/>
</dbReference>
<sequence length="115" mass="12248">MAMAMAACAVVVVVVVVVGNLRQRKRAGSIQRDRQVRTGRAQPVSDRLNGWDQRVWGGGEKRGPSGPMGPTTRQAAGSFIGALLVAHSIQHQLPARGGPHRMGPENEFLGRSVTA</sequence>
<evidence type="ECO:0000256" key="1">
    <source>
        <dbReference type="SAM" id="MobiDB-lite"/>
    </source>
</evidence>
<evidence type="ECO:0008006" key="5">
    <source>
        <dbReference type="Google" id="ProtNLM"/>
    </source>
</evidence>
<reference evidence="3" key="1">
    <citation type="journal article" date="2023" name="Mol. Phylogenet. Evol.">
        <title>Genome-scale phylogeny and comparative genomics of the fungal order Sordariales.</title>
        <authorList>
            <person name="Hensen N."/>
            <person name="Bonometti L."/>
            <person name="Westerberg I."/>
            <person name="Brannstrom I.O."/>
            <person name="Guillou S."/>
            <person name="Cros-Aarteil S."/>
            <person name="Calhoun S."/>
            <person name="Haridas S."/>
            <person name="Kuo A."/>
            <person name="Mondo S."/>
            <person name="Pangilinan J."/>
            <person name="Riley R."/>
            <person name="LaButti K."/>
            <person name="Andreopoulos B."/>
            <person name="Lipzen A."/>
            <person name="Chen C."/>
            <person name="Yan M."/>
            <person name="Daum C."/>
            <person name="Ng V."/>
            <person name="Clum A."/>
            <person name="Steindorff A."/>
            <person name="Ohm R.A."/>
            <person name="Martin F."/>
            <person name="Silar P."/>
            <person name="Natvig D.O."/>
            <person name="Lalanne C."/>
            <person name="Gautier V."/>
            <person name="Ament-Velasquez S.L."/>
            <person name="Kruys A."/>
            <person name="Hutchinson M.I."/>
            <person name="Powell A.J."/>
            <person name="Barry K."/>
            <person name="Miller A.N."/>
            <person name="Grigoriev I.V."/>
            <person name="Debuchy R."/>
            <person name="Gladieux P."/>
            <person name="Hiltunen Thoren M."/>
            <person name="Johannesson H."/>
        </authorList>
    </citation>
    <scope>NUCLEOTIDE SEQUENCE</scope>
    <source>
        <strain evidence="3">CBS 314.62</strain>
    </source>
</reference>
<feature type="signal peptide" evidence="2">
    <location>
        <begin position="1"/>
        <end position="27"/>
    </location>
</feature>
<accession>A0AAE0X6Y1</accession>
<feature type="region of interest" description="Disordered" evidence="1">
    <location>
        <begin position="26"/>
        <end position="73"/>
    </location>
</feature>
<organism evidence="3 4">
    <name type="scientific">Podospora appendiculata</name>
    <dbReference type="NCBI Taxonomy" id="314037"/>
    <lineage>
        <taxon>Eukaryota</taxon>
        <taxon>Fungi</taxon>
        <taxon>Dikarya</taxon>
        <taxon>Ascomycota</taxon>
        <taxon>Pezizomycotina</taxon>
        <taxon>Sordariomycetes</taxon>
        <taxon>Sordariomycetidae</taxon>
        <taxon>Sordariales</taxon>
        <taxon>Podosporaceae</taxon>
        <taxon>Podospora</taxon>
    </lineage>
</organism>
<evidence type="ECO:0000256" key="2">
    <source>
        <dbReference type="SAM" id="SignalP"/>
    </source>
</evidence>
<evidence type="ECO:0000313" key="4">
    <source>
        <dbReference type="Proteomes" id="UP001270362"/>
    </source>
</evidence>
<proteinExistence type="predicted"/>